<proteinExistence type="predicted"/>
<reference evidence="1" key="1">
    <citation type="journal article" date="2012" name="PLoS ONE">
        <title>Gene sets for utilization of primary and secondary nutrition supplies in the distal gut of endangered iberian lynx.</title>
        <authorList>
            <person name="Alcaide M."/>
            <person name="Messina E."/>
            <person name="Richter M."/>
            <person name="Bargiela R."/>
            <person name="Peplies J."/>
            <person name="Huws S.A."/>
            <person name="Newbold C.J."/>
            <person name="Golyshin P.N."/>
            <person name="Simon M.A."/>
            <person name="Lopez G."/>
            <person name="Yakimov M.M."/>
            <person name="Ferrer M."/>
        </authorList>
    </citation>
    <scope>NUCLEOTIDE SEQUENCE</scope>
</reference>
<comment type="caution">
    <text evidence="1">The sequence shown here is derived from an EMBL/GenBank/DDBJ whole genome shotgun (WGS) entry which is preliminary data.</text>
</comment>
<dbReference type="EMBL" id="AMCI01009345">
    <property type="protein sequence ID" value="EJW89664.1"/>
    <property type="molecule type" value="Genomic_DNA"/>
</dbReference>
<accession>J9FQM9</accession>
<name>J9FQM9_9ZZZZ</name>
<sequence>MKYFSHKIKTPDGVFDSKQEYDTFLYLKHQEDIGVIIKLERQKSFEIIPRLTKTVKVELKTKTKFVERVEEKAAHYTPDFCYWKDGKYVIHEVKSAGTSLARDYPLRRKLIKQVISRHNQEVGFEEWVFVETGVKKKQKKS</sequence>
<protein>
    <submittedName>
        <fullName evidence="1">Phage related protein</fullName>
    </submittedName>
</protein>
<dbReference type="Pfam" id="PF06356">
    <property type="entry name" value="DUF1064"/>
    <property type="match status" value="1"/>
</dbReference>
<organism evidence="1">
    <name type="scientific">gut metagenome</name>
    <dbReference type="NCBI Taxonomy" id="749906"/>
    <lineage>
        <taxon>unclassified sequences</taxon>
        <taxon>metagenomes</taxon>
        <taxon>organismal metagenomes</taxon>
    </lineage>
</organism>
<dbReference type="AlphaFoldDB" id="J9FQM9"/>
<gene>
    <name evidence="1" type="ORF">EVA_22264</name>
</gene>
<evidence type="ECO:0000313" key="1">
    <source>
        <dbReference type="EMBL" id="EJW89664.1"/>
    </source>
</evidence>
<dbReference type="InterPro" id="IPR009414">
    <property type="entry name" value="DUF1064"/>
</dbReference>